<evidence type="ECO:0000313" key="4">
    <source>
        <dbReference type="Proteomes" id="UP000825935"/>
    </source>
</evidence>
<dbReference type="EMBL" id="CM035444">
    <property type="protein sequence ID" value="KAH7276978.1"/>
    <property type="molecule type" value="Genomic_DNA"/>
</dbReference>
<comment type="caution">
    <text evidence="3">The sequence shown here is derived from an EMBL/GenBank/DDBJ whole genome shotgun (WGS) entry which is preliminary data.</text>
</comment>
<dbReference type="SMART" id="SM00367">
    <property type="entry name" value="LRR_CC"/>
    <property type="match status" value="6"/>
</dbReference>
<feature type="domain" description="F-box" evidence="2">
    <location>
        <begin position="62"/>
        <end position="102"/>
    </location>
</feature>
<dbReference type="OrthoDB" id="423607at2759"/>
<dbReference type="GO" id="GO:0031146">
    <property type="term" value="P:SCF-dependent proteasomal ubiquitin-dependent protein catabolic process"/>
    <property type="evidence" value="ECO:0007669"/>
    <property type="project" value="TreeGrafter"/>
</dbReference>
<dbReference type="InterPro" id="IPR032675">
    <property type="entry name" value="LRR_dom_sf"/>
</dbReference>
<dbReference type="SUPFAM" id="SSF52047">
    <property type="entry name" value="RNI-like"/>
    <property type="match status" value="1"/>
</dbReference>
<dbReference type="Gene3D" id="3.80.10.10">
    <property type="entry name" value="Ribonuclease Inhibitor"/>
    <property type="match status" value="1"/>
</dbReference>
<protein>
    <recommendedName>
        <fullName evidence="2">F-box domain-containing protein</fullName>
    </recommendedName>
</protein>
<dbReference type="Proteomes" id="UP000825935">
    <property type="component" value="Chromosome 39"/>
</dbReference>
<evidence type="ECO:0000259" key="2">
    <source>
        <dbReference type="SMART" id="SM00256"/>
    </source>
</evidence>
<accession>A0A8T2PZY6</accession>
<dbReference type="InterPro" id="IPR006553">
    <property type="entry name" value="Leu-rich_rpt_Cys-con_subtyp"/>
</dbReference>
<dbReference type="Pfam" id="PF00646">
    <property type="entry name" value="F-box"/>
    <property type="match status" value="1"/>
</dbReference>
<dbReference type="OMA" id="CDFGAEG"/>
<evidence type="ECO:0000313" key="3">
    <source>
        <dbReference type="EMBL" id="KAH7276978.1"/>
    </source>
</evidence>
<dbReference type="Gene3D" id="1.20.1280.50">
    <property type="match status" value="1"/>
</dbReference>
<dbReference type="EMBL" id="CM035444">
    <property type="protein sequence ID" value="KAH7276979.1"/>
    <property type="molecule type" value="Genomic_DNA"/>
</dbReference>
<dbReference type="SMART" id="SM00256">
    <property type="entry name" value="FBOX"/>
    <property type="match status" value="1"/>
</dbReference>
<dbReference type="FunFam" id="1.20.1280.50:FF:000023">
    <property type="entry name" value="F-box/LRR-repeat protein 4"/>
    <property type="match status" value="1"/>
</dbReference>
<evidence type="ECO:0000256" key="1">
    <source>
        <dbReference type="SAM" id="MobiDB-lite"/>
    </source>
</evidence>
<keyword evidence="4" id="KW-1185">Reference proteome</keyword>
<organism evidence="3 4">
    <name type="scientific">Ceratopteris richardii</name>
    <name type="common">Triangle waterfern</name>
    <dbReference type="NCBI Taxonomy" id="49495"/>
    <lineage>
        <taxon>Eukaryota</taxon>
        <taxon>Viridiplantae</taxon>
        <taxon>Streptophyta</taxon>
        <taxon>Embryophyta</taxon>
        <taxon>Tracheophyta</taxon>
        <taxon>Polypodiopsida</taxon>
        <taxon>Polypodiidae</taxon>
        <taxon>Polypodiales</taxon>
        <taxon>Pteridineae</taxon>
        <taxon>Pteridaceae</taxon>
        <taxon>Parkerioideae</taxon>
        <taxon>Ceratopteris</taxon>
    </lineage>
</organism>
<dbReference type="AlphaFoldDB" id="A0A8T2PZY6"/>
<dbReference type="InterPro" id="IPR036047">
    <property type="entry name" value="F-box-like_dom_sf"/>
</dbReference>
<feature type="region of interest" description="Disordered" evidence="1">
    <location>
        <begin position="1"/>
        <end position="35"/>
    </location>
</feature>
<dbReference type="EMBL" id="CM035444">
    <property type="protein sequence ID" value="KAH7276977.1"/>
    <property type="molecule type" value="Genomic_DNA"/>
</dbReference>
<dbReference type="InterPro" id="IPR001810">
    <property type="entry name" value="F-box_dom"/>
</dbReference>
<dbReference type="PANTHER" id="PTHR13318:SF92">
    <property type="entry name" value="F-BOX_LRR-REPEAT PROTEIN 8-RELATED"/>
    <property type="match status" value="1"/>
</dbReference>
<dbReference type="GO" id="GO:0019005">
    <property type="term" value="C:SCF ubiquitin ligase complex"/>
    <property type="evidence" value="ECO:0007669"/>
    <property type="project" value="TreeGrafter"/>
</dbReference>
<dbReference type="SUPFAM" id="SSF81383">
    <property type="entry name" value="F-box domain"/>
    <property type="match status" value="1"/>
</dbReference>
<dbReference type="InterPro" id="IPR057207">
    <property type="entry name" value="FBXL15_LRR"/>
</dbReference>
<dbReference type="PANTHER" id="PTHR13318">
    <property type="entry name" value="PARTNER OF PAIRED, ISOFORM B-RELATED"/>
    <property type="match status" value="1"/>
</dbReference>
<dbReference type="CDD" id="cd22159">
    <property type="entry name" value="F-box_AtTIR1-like"/>
    <property type="match status" value="1"/>
</dbReference>
<gene>
    <name evidence="3" type="ORF">KP509_39G029100</name>
</gene>
<sequence length="524" mass="57346">MGQGASNVSCALVPNIDTGGGGGEEEGEEDKDRIQDEQKGDLMCSHLQLQMDNANGDFVVWLPDECLAYVFQKLGTKDRNQCSLVCKRWYHVEAQCRQRISLHARAEIVSILPSIFVRFEHITKLALRGDRKSIGMDDKGLLLIAQHCTNLCKLKIKSCRQLTDEGIGLFSRVVSSTLQKLSCSLCSFGAHGMNSIVYNCSLLEDLSVKRLKGLIEGPAEFIGPGSCNIRRLCLKELFNAQLFGPLIAGSKDLHTLIACRNSGNWDSLLTIISEQVSNLVEVHVEKLHLSDRGLQAISRWTQLEVLYLIKLSECSNVGLSAIAEGCKRLRKLHIDGSKINRIGDDGLVTLAAKCQELQEIVLISINATAVSLGLLASNCPALERLALCNSDTVGDTELYCITSKCYSLKKLCLKNCDISDEGMKGLAVGCPKLMKVKIKKCKRVTYEIVSWLQAHRPSLLVSLDCELPHMQIAEAVNLVEGVLEIPFAAVPPSPRPRSPLAKLKLALAASGSFVACSILRRSSS</sequence>
<name>A0A8T2PZY6_CERRI</name>
<dbReference type="Pfam" id="PF25372">
    <property type="entry name" value="DUF7885"/>
    <property type="match status" value="1"/>
</dbReference>
<dbReference type="FunFam" id="3.80.10.10:FF:000449">
    <property type="entry name" value="F-box protein SKIP2"/>
    <property type="match status" value="1"/>
</dbReference>
<proteinExistence type="predicted"/>
<reference evidence="3" key="1">
    <citation type="submission" date="2021-08" db="EMBL/GenBank/DDBJ databases">
        <title>WGS assembly of Ceratopteris richardii.</title>
        <authorList>
            <person name="Marchant D.B."/>
            <person name="Chen G."/>
            <person name="Jenkins J."/>
            <person name="Shu S."/>
            <person name="Leebens-Mack J."/>
            <person name="Grimwood J."/>
            <person name="Schmutz J."/>
            <person name="Soltis P."/>
            <person name="Soltis D."/>
            <person name="Chen Z.-H."/>
        </authorList>
    </citation>
    <scope>NUCLEOTIDE SEQUENCE</scope>
    <source>
        <strain evidence="3">Whitten #5841</strain>
        <tissue evidence="3">Leaf</tissue>
    </source>
</reference>